<keyword evidence="1" id="KW-0732">Signal</keyword>
<evidence type="ECO:0000313" key="3">
    <source>
        <dbReference type="EMBL" id="CAD9504092.1"/>
    </source>
</evidence>
<dbReference type="AlphaFoldDB" id="A0A6U6U5S7"/>
<protein>
    <submittedName>
        <fullName evidence="3">Uncharacterized protein</fullName>
    </submittedName>
</protein>
<organism evidence="3">
    <name type="scientific">Alexandrium andersonii</name>
    <dbReference type="NCBI Taxonomy" id="327968"/>
    <lineage>
        <taxon>Eukaryota</taxon>
        <taxon>Sar</taxon>
        <taxon>Alveolata</taxon>
        <taxon>Dinophyceae</taxon>
        <taxon>Gonyaulacales</taxon>
        <taxon>Pyrocystaceae</taxon>
        <taxon>Alexandrium</taxon>
    </lineage>
</organism>
<feature type="signal peptide" evidence="1">
    <location>
        <begin position="1"/>
        <end position="18"/>
    </location>
</feature>
<proteinExistence type="predicted"/>
<accession>A0A6U6U5S7</accession>
<feature type="chain" id="PRO_5036192371" evidence="1">
    <location>
        <begin position="19"/>
        <end position="114"/>
    </location>
</feature>
<reference evidence="3" key="1">
    <citation type="submission" date="2021-01" db="EMBL/GenBank/DDBJ databases">
        <authorList>
            <person name="Corre E."/>
            <person name="Pelletier E."/>
            <person name="Niang G."/>
            <person name="Scheremetjew M."/>
            <person name="Finn R."/>
            <person name="Kale V."/>
            <person name="Holt S."/>
            <person name="Cochrane G."/>
            <person name="Meng A."/>
            <person name="Brown T."/>
            <person name="Cohen L."/>
        </authorList>
    </citation>
    <scope>NUCLEOTIDE SEQUENCE</scope>
    <source>
        <strain evidence="3">CCMP2222</strain>
    </source>
</reference>
<evidence type="ECO:0000256" key="1">
    <source>
        <dbReference type="SAM" id="SignalP"/>
    </source>
</evidence>
<dbReference type="EMBL" id="HBGQ01078690">
    <property type="protein sequence ID" value="CAD9504086.1"/>
    <property type="molecule type" value="Transcribed_RNA"/>
</dbReference>
<sequence>MAKALALLLCIGCAVVHGTSVPTCTNYTKNGVGPVLDRAGCRTACETAEGLSQRSCGLEDYKTYGKCDCITSCSSGSANGYRSVCNNNVSAGVRVAASAAASLAALLIAVGHLG</sequence>
<gene>
    <name evidence="2" type="ORF">AAND1436_LOCUS37626</name>
    <name evidence="3" type="ORF">AAND1436_LOCUS37627</name>
</gene>
<evidence type="ECO:0000313" key="2">
    <source>
        <dbReference type="EMBL" id="CAD9504086.1"/>
    </source>
</evidence>
<dbReference type="EMBL" id="HBGQ01078691">
    <property type="protein sequence ID" value="CAD9504092.1"/>
    <property type="molecule type" value="Transcribed_RNA"/>
</dbReference>
<name>A0A6U6U5S7_9DINO</name>